<feature type="domain" description="Smf/DprA SLOG" evidence="2">
    <location>
        <begin position="78"/>
        <end position="287"/>
    </location>
</feature>
<dbReference type="SUPFAM" id="SSF47781">
    <property type="entry name" value="RuvA domain 2-like"/>
    <property type="match status" value="1"/>
</dbReference>
<dbReference type="Gene3D" id="3.40.50.450">
    <property type="match status" value="1"/>
</dbReference>
<evidence type="ECO:0000256" key="1">
    <source>
        <dbReference type="ARBA" id="ARBA00006525"/>
    </source>
</evidence>
<dbReference type="InterPro" id="IPR036388">
    <property type="entry name" value="WH-like_DNA-bd_sf"/>
</dbReference>
<reference evidence="4 5" key="1">
    <citation type="journal article" date="2021" name="Sci. Rep.">
        <title>The distribution of antibiotic resistance genes in chicken gut microbiota commensals.</title>
        <authorList>
            <person name="Juricova H."/>
            <person name="Matiasovicova J."/>
            <person name="Kubasova T."/>
            <person name="Cejkova D."/>
            <person name="Rychlik I."/>
        </authorList>
    </citation>
    <scope>NUCLEOTIDE SEQUENCE [LARGE SCALE GENOMIC DNA]</scope>
    <source>
        <strain evidence="4 5">An411</strain>
    </source>
</reference>
<sequence>MSALKYWLWLTELPGLTNQTRLALLRHFPTPEDVYYADPEEVLLTEGITREQAKLLEDKDCSGADRILADCQRLDLDLLTIQDAGYPNRLRNIYDPPCLLYVRGRLPAFDDEASIAVVGTRDCTPYGVSCAEKLGYGLAAGGAVVVSGLARGVDSAALRGALRAGGTVTAVLGNGLDVVYPPENQYLYEDVAAAGALISEYPPGTPPEAKHFPVRNRIMSGLCLGTLVVEAPARSGALITAGTALEQGRDVFAVPGPIDAPASVGCNRLIRDGAGLVSDAWDILGEYEPRFPDKLRREGARETPAVLGYQARQKTEPKPVPPSVSLSHNDYSLTDDQICLLRALTEEPMLVDDLIELTDIPTRRVLSALTVLEIEHLVTQHSGKRYARAVNLTE</sequence>
<dbReference type="InterPro" id="IPR057666">
    <property type="entry name" value="DrpA_SLOG"/>
</dbReference>
<evidence type="ECO:0000259" key="3">
    <source>
        <dbReference type="Pfam" id="PF17782"/>
    </source>
</evidence>
<dbReference type="PANTHER" id="PTHR43022:SF1">
    <property type="entry name" value="PROTEIN SMF"/>
    <property type="match status" value="1"/>
</dbReference>
<feature type="domain" description="DprA winged helix" evidence="3">
    <location>
        <begin position="332"/>
        <end position="384"/>
    </location>
</feature>
<evidence type="ECO:0000313" key="4">
    <source>
        <dbReference type="EMBL" id="MBM6851837.1"/>
    </source>
</evidence>
<dbReference type="InterPro" id="IPR041614">
    <property type="entry name" value="DprA_WH"/>
</dbReference>
<dbReference type="InterPro" id="IPR010994">
    <property type="entry name" value="RuvA_2-like"/>
</dbReference>
<proteinExistence type="inferred from homology"/>
<evidence type="ECO:0000313" key="5">
    <source>
        <dbReference type="Proteomes" id="UP000719500"/>
    </source>
</evidence>
<dbReference type="Proteomes" id="UP000719500">
    <property type="component" value="Unassembled WGS sequence"/>
</dbReference>
<dbReference type="SUPFAM" id="SSF102405">
    <property type="entry name" value="MCP/YpsA-like"/>
    <property type="match status" value="1"/>
</dbReference>
<accession>A0ABS2FW28</accession>
<gene>
    <name evidence="4" type="primary">dprA</name>
    <name evidence="4" type="ORF">H9X91_10370</name>
</gene>
<keyword evidence="5" id="KW-1185">Reference proteome</keyword>
<organism evidence="4 5">
    <name type="scientific">Oscillibacter valericigenes</name>
    <dbReference type="NCBI Taxonomy" id="351091"/>
    <lineage>
        <taxon>Bacteria</taxon>
        <taxon>Bacillati</taxon>
        <taxon>Bacillota</taxon>
        <taxon>Clostridia</taxon>
        <taxon>Eubacteriales</taxon>
        <taxon>Oscillospiraceae</taxon>
        <taxon>Oscillibacter</taxon>
    </lineage>
</organism>
<evidence type="ECO:0000259" key="2">
    <source>
        <dbReference type="Pfam" id="PF02481"/>
    </source>
</evidence>
<name>A0ABS2FW28_9FIRM</name>
<protein>
    <submittedName>
        <fullName evidence="4">DNA-protecting protein DprA</fullName>
    </submittedName>
</protein>
<dbReference type="Pfam" id="PF17782">
    <property type="entry name" value="WHD_DprA"/>
    <property type="match status" value="1"/>
</dbReference>
<comment type="similarity">
    <text evidence="1">Belongs to the DprA/Smf family.</text>
</comment>
<dbReference type="EMBL" id="JACSNX010000017">
    <property type="protein sequence ID" value="MBM6851837.1"/>
    <property type="molecule type" value="Genomic_DNA"/>
</dbReference>
<comment type="caution">
    <text evidence="4">The sequence shown here is derived from an EMBL/GenBank/DDBJ whole genome shotgun (WGS) entry which is preliminary data.</text>
</comment>
<dbReference type="RefSeq" id="WP_204804865.1">
    <property type="nucleotide sequence ID" value="NZ_JACSNX010000017.1"/>
</dbReference>
<dbReference type="Gene3D" id="1.10.10.10">
    <property type="entry name" value="Winged helix-like DNA-binding domain superfamily/Winged helix DNA-binding domain"/>
    <property type="match status" value="1"/>
</dbReference>
<dbReference type="Pfam" id="PF02481">
    <property type="entry name" value="DNA_processg_A"/>
    <property type="match status" value="1"/>
</dbReference>
<dbReference type="NCBIfam" id="TIGR00732">
    <property type="entry name" value="dprA"/>
    <property type="match status" value="1"/>
</dbReference>
<dbReference type="InterPro" id="IPR003488">
    <property type="entry name" value="DprA"/>
</dbReference>
<dbReference type="PANTHER" id="PTHR43022">
    <property type="entry name" value="PROTEIN SMF"/>
    <property type="match status" value="1"/>
</dbReference>